<name>A0A1G6Q5X5_9RHOB</name>
<sequence length="62" mass="6340">MPGNDEILGFVAYALPVAGGLAGVAYVNLHPEAFINPVLAVAAGAVAGWLLARVLRAVLGRR</sequence>
<reference evidence="3" key="1">
    <citation type="submission" date="2016-10" db="EMBL/GenBank/DDBJ databases">
        <authorList>
            <person name="Varghese N."/>
            <person name="Submissions S."/>
        </authorList>
    </citation>
    <scope>NUCLEOTIDE SEQUENCE [LARGE SCALE GENOMIC DNA]</scope>
    <source>
        <strain evidence="3">CGMCC 1.9108</strain>
    </source>
</reference>
<gene>
    <name evidence="2" type="ORF">SAMN04488239_10410</name>
</gene>
<dbReference type="AlphaFoldDB" id="A0A1G6Q5X5"/>
<keyword evidence="1" id="KW-1133">Transmembrane helix</keyword>
<keyword evidence="1" id="KW-0812">Transmembrane</keyword>
<proteinExistence type="predicted"/>
<feature type="transmembrane region" description="Helical" evidence="1">
    <location>
        <begin position="7"/>
        <end position="27"/>
    </location>
</feature>
<accession>A0A1G6Q5X5</accession>
<dbReference type="RefSeq" id="WP_093029122.1">
    <property type="nucleotide sequence ID" value="NZ_FMZV01000004.1"/>
</dbReference>
<evidence type="ECO:0008006" key="4">
    <source>
        <dbReference type="Google" id="ProtNLM"/>
    </source>
</evidence>
<evidence type="ECO:0000313" key="2">
    <source>
        <dbReference type="EMBL" id="SDC87015.1"/>
    </source>
</evidence>
<dbReference type="Proteomes" id="UP000199628">
    <property type="component" value="Unassembled WGS sequence"/>
</dbReference>
<keyword evidence="1" id="KW-0472">Membrane</keyword>
<feature type="transmembrane region" description="Helical" evidence="1">
    <location>
        <begin position="33"/>
        <end position="52"/>
    </location>
</feature>
<evidence type="ECO:0000256" key="1">
    <source>
        <dbReference type="SAM" id="Phobius"/>
    </source>
</evidence>
<evidence type="ECO:0000313" key="3">
    <source>
        <dbReference type="Proteomes" id="UP000199628"/>
    </source>
</evidence>
<dbReference type="EMBL" id="FMZV01000004">
    <property type="protein sequence ID" value="SDC87015.1"/>
    <property type="molecule type" value="Genomic_DNA"/>
</dbReference>
<keyword evidence="3" id="KW-1185">Reference proteome</keyword>
<dbReference type="STRING" id="639004.SAMN04488239_10410"/>
<organism evidence="2 3">
    <name type="scientific">Ruegeria marina</name>
    <dbReference type="NCBI Taxonomy" id="639004"/>
    <lineage>
        <taxon>Bacteria</taxon>
        <taxon>Pseudomonadati</taxon>
        <taxon>Pseudomonadota</taxon>
        <taxon>Alphaproteobacteria</taxon>
        <taxon>Rhodobacterales</taxon>
        <taxon>Roseobacteraceae</taxon>
        <taxon>Ruegeria</taxon>
    </lineage>
</organism>
<protein>
    <recommendedName>
        <fullName evidence="4">Positive regulator of sigma(E), RseC/MucC</fullName>
    </recommendedName>
</protein>